<dbReference type="Proteomes" id="UP000823775">
    <property type="component" value="Unassembled WGS sequence"/>
</dbReference>
<dbReference type="EMBL" id="JACEIK010006966">
    <property type="protein sequence ID" value="MCE3049532.1"/>
    <property type="molecule type" value="Genomic_DNA"/>
</dbReference>
<organism evidence="1 2">
    <name type="scientific">Datura stramonium</name>
    <name type="common">Jimsonweed</name>
    <name type="synonym">Common thornapple</name>
    <dbReference type="NCBI Taxonomy" id="4076"/>
    <lineage>
        <taxon>Eukaryota</taxon>
        <taxon>Viridiplantae</taxon>
        <taxon>Streptophyta</taxon>
        <taxon>Embryophyta</taxon>
        <taxon>Tracheophyta</taxon>
        <taxon>Spermatophyta</taxon>
        <taxon>Magnoliopsida</taxon>
        <taxon>eudicotyledons</taxon>
        <taxon>Gunneridae</taxon>
        <taxon>Pentapetalae</taxon>
        <taxon>asterids</taxon>
        <taxon>lamiids</taxon>
        <taxon>Solanales</taxon>
        <taxon>Solanaceae</taxon>
        <taxon>Solanoideae</taxon>
        <taxon>Datureae</taxon>
        <taxon>Datura</taxon>
    </lineage>
</organism>
<protein>
    <submittedName>
        <fullName evidence="1">Uncharacterized protein</fullName>
    </submittedName>
</protein>
<gene>
    <name evidence="1" type="ORF">HAX54_045117</name>
</gene>
<proteinExistence type="predicted"/>
<name>A0ABS8WJ87_DATST</name>
<reference evidence="1 2" key="1">
    <citation type="journal article" date="2021" name="BMC Genomics">
        <title>Datura genome reveals duplications of psychoactive alkaloid biosynthetic genes and high mutation rate following tissue culture.</title>
        <authorList>
            <person name="Rajewski A."/>
            <person name="Carter-House D."/>
            <person name="Stajich J."/>
            <person name="Litt A."/>
        </authorList>
    </citation>
    <scope>NUCLEOTIDE SEQUENCE [LARGE SCALE GENOMIC DNA]</scope>
    <source>
        <strain evidence="1">AR-01</strain>
    </source>
</reference>
<evidence type="ECO:0000313" key="2">
    <source>
        <dbReference type="Proteomes" id="UP000823775"/>
    </source>
</evidence>
<keyword evidence="2" id="KW-1185">Reference proteome</keyword>
<feature type="non-terminal residue" evidence="1">
    <location>
        <position position="1"/>
    </location>
</feature>
<comment type="caution">
    <text evidence="1">The sequence shown here is derived from an EMBL/GenBank/DDBJ whole genome shotgun (WGS) entry which is preliminary data.</text>
</comment>
<sequence>IKSALHLGEEYKRSAPHFCNVTFICEYCKISCNEEVTIADSLPSLPPSSGGAEEEVFSGFGRLLFFEAES</sequence>
<evidence type="ECO:0000313" key="1">
    <source>
        <dbReference type="EMBL" id="MCE3049532.1"/>
    </source>
</evidence>
<accession>A0ABS8WJ87</accession>